<protein>
    <submittedName>
        <fullName evidence="3">Tripartite-type tricarboxylate transporter receptor subunit TctC</fullName>
    </submittedName>
</protein>
<feature type="signal peptide" evidence="2">
    <location>
        <begin position="1"/>
        <end position="25"/>
    </location>
</feature>
<dbReference type="InterPro" id="IPR042100">
    <property type="entry name" value="Bug_dom1"/>
</dbReference>
<dbReference type="PANTHER" id="PTHR42928">
    <property type="entry name" value="TRICARBOXYLATE-BINDING PROTEIN"/>
    <property type="match status" value="1"/>
</dbReference>
<keyword evidence="3" id="KW-0675">Receptor</keyword>
<evidence type="ECO:0000313" key="4">
    <source>
        <dbReference type="Proteomes" id="UP000588647"/>
    </source>
</evidence>
<dbReference type="PIRSF" id="PIRSF017082">
    <property type="entry name" value="YflP"/>
    <property type="match status" value="1"/>
</dbReference>
<dbReference type="SUPFAM" id="SSF53850">
    <property type="entry name" value="Periplasmic binding protein-like II"/>
    <property type="match status" value="1"/>
</dbReference>
<dbReference type="CDD" id="cd07012">
    <property type="entry name" value="PBP2_Bug_TTT"/>
    <property type="match status" value="1"/>
</dbReference>
<keyword evidence="4" id="KW-1185">Reference proteome</keyword>
<dbReference type="EMBL" id="JACIEM010000003">
    <property type="protein sequence ID" value="MBB4003404.1"/>
    <property type="molecule type" value="Genomic_DNA"/>
</dbReference>
<sequence length="329" mass="35197">MTSKLLRGLGLALAAGALMATQAHAQEKPADFPQRPINLVVMYPAGGAVDVTARTFAQLAEEKMGVSIRVENRVGGAGMVGHTSLAKNTEADGYTVGVVANPFLYTDILLKNAPFTIEEFEPINEISFDPVVWVVNAKSDVGSMSFDEIVEHAKETELQVGMNPNSVFLFVSEFIERAKDLEFNFIPFDGGKQGVVALLAGDVDATASFYSEIEQYVQSGDLKPVAVTGDNRHPMLPDTPTLSELGVPAGGQAWGATRIFTLSPGVPEDRKAYLESAFLEVLESDEAEAAFKEAGLTLTPAGAQAAQAQYQESFDTLKAFLAETGRVSQ</sequence>
<dbReference type="Pfam" id="PF03401">
    <property type="entry name" value="TctC"/>
    <property type="match status" value="1"/>
</dbReference>
<proteinExistence type="inferred from homology"/>
<comment type="caution">
    <text evidence="3">The sequence shown here is derived from an EMBL/GenBank/DDBJ whole genome shotgun (WGS) entry which is preliminary data.</text>
</comment>
<reference evidence="3 4" key="1">
    <citation type="submission" date="2020-08" db="EMBL/GenBank/DDBJ databases">
        <title>Genomic Encyclopedia of Type Strains, Phase IV (KMG-IV): sequencing the most valuable type-strain genomes for metagenomic binning, comparative biology and taxonomic classification.</title>
        <authorList>
            <person name="Goeker M."/>
        </authorList>
    </citation>
    <scope>NUCLEOTIDE SEQUENCE [LARGE SCALE GENOMIC DNA]</scope>
    <source>
        <strain evidence="3 4">DSM 103570</strain>
    </source>
</reference>
<dbReference type="PANTHER" id="PTHR42928:SF5">
    <property type="entry name" value="BLR1237 PROTEIN"/>
    <property type="match status" value="1"/>
</dbReference>
<dbReference type="Proteomes" id="UP000588647">
    <property type="component" value="Unassembled WGS sequence"/>
</dbReference>
<gene>
    <name evidence="3" type="ORF">GGR03_002485</name>
</gene>
<dbReference type="AlphaFoldDB" id="A0A7W6HDU2"/>
<evidence type="ECO:0000256" key="1">
    <source>
        <dbReference type="ARBA" id="ARBA00006987"/>
    </source>
</evidence>
<comment type="similarity">
    <text evidence="1">Belongs to the UPF0065 (bug) family.</text>
</comment>
<keyword evidence="2" id="KW-0732">Signal</keyword>
<organism evidence="3 4">
    <name type="scientific">Aurantimonas endophytica</name>
    <dbReference type="NCBI Taxonomy" id="1522175"/>
    <lineage>
        <taxon>Bacteria</taxon>
        <taxon>Pseudomonadati</taxon>
        <taxon>Pseudomonadota</taxon>
        <taxon>Alphaproteobacteria</taxon>
        <taxon>Hyphomicrobiales</taxon>
        <taxon>Aurantimonadaceae</taxon>
        <taxon>Aurantimonas</taxon>
    </lineage>
</organism>
<accession>A0A7W6HDU2</accession>
<dbReference type="RefSeq" id="WP_183208407.1">
    <property type="nucleotide sequence ID" value="NZ_JAAAMM010000003.1"/>
</dbReference>
<feature type="chain" id="PRO_5031027805" evidence="2">
    <location>
        <begin position="26"/>
        <end position="329"/>
    </location>
</feature>
<dbReference type="InterPro" id="IPR005064">
    <property type="entry name" value="BUG"/>
</dbReference>
<dbReference type="Gene3D" id="3.40.190.150">
    <property type="entry name" value="Bordetella uptake gene, domain 1"/>
    <property type="match status" value="1"/>
</dbReference>
<dbReference type="Gene3D" id="3.40.190.10">
    <property type="entry name" value="Periplasmic binding protein-like II"/>
    <property type="match status" value="1"/>
</dbReference>
<evidence type="ECO:0000256" key="2">
    <source>
        <dbReference type="SAM" id="SignalP"/>
    </source>
</evidence>
<evidence type="ECO:0000313" key="3">
    <source>
        <dbReference type="EMBL" id="MBB4003404.1"/>
    </source>
</evidence>
<name>A0A7W6HDU2_9HYPH</name>